<dbReference type="InterPro" id="IPR036388">
    <property type="entry name" value="WH-like_DNA-bd_sf"/>
</dbReference>
<evidence type="ECO:0000259" key="9">
    <source>
        <dbReference type="PROSITE" id="PS51755"/>
    </source>
</evidence>
<evidence type="ECO:0000256" key="3">
    <source>
        <dbReference type="ARBA" id="ARBA00023015"/>
    </source>
</evidence>
<dbReference type="InterPro" id="IPR001867">
    <property type="entry name" value="OmpR/PhoB-type_DNA-bd"/>
</dbReference>
<keyword evidence="1 6" id="KW-0597">Phosphoprotein</keyword>
<comment type="caution">
    <text evidence="10">The sequence shown here is derived from an EMBL/GenBank/DDBJ whole genome shotgun (WGS) entry which is preliminary data.</text>
</comment>
<organism evidence="10 11">
    <name type="scientific">Dongia rigui</name>
    <dbReference type="NCBI Taxonomy" id="940149"/>
    <lineage>
        <taxon>Bacteria</taxon>
        <taxon>Pseudomonadati</taxon>
        <taxon>Pseudomonadota</taxon>
        <taxon>Alphaproteobacteria</taxon>
        <taxon>Rhodospirillales</taxon>
        <taxon>Dongiaceae</taxon>
        <taxon>Dongia</taxon>
    </lineage>
</organism>
<dbReference type="InterPro" id="IPR001789">
    <property type="entry name" value="Sig_transdc_resp-reg_receiver"/>
</dbReference>
<dbReference type="EMBL" id="JAXCLX010000003">
    <property type="protein sequence ID" value="MDY0873802.1"/>
    <property type="molecule type" value="Genomic_DNA"/>
</dbReference>
<keyword evidence="11" id="KW-1185">Reference proteome</keyword>
<dbReference type="SMART" id="SM00862">
    <property type="entry name" value="Trans_reg_C"/>
    <property type="match status" value="1"/>
</dbReference>
<keyword evidence="5" id="KW-0804">Transcription</keyword>
<evidence type="ECO:0000313" key="11">
    <source>
        <dbReference type="Proteomes" id="UP001271769"/>
    </source>
</evidence>
<dbReference type="PROSITE" id="PS51755">
    <property type="entry name" value="OMPR_PHOB"/>
    <property type="match status" value="1"/>
</dbReference>
<dbReference type="InterPro" id="IPR039420">
    <property type="entry name" value="WalR-like"/>
</dbReference>
<dbReference type="Gene3D" id="3.40.50.2300">
    <property type="match status" value="1"/>
</dbReference>
<protein>
    <submittedName>
        <fullName evidence="10">Response regulator</fullName>
    </submittedName>
</protein>
<evidence type="ECO:0000256" key="1">
    <source>
        <dbReference type="ARBA" id="ARBA00022553"/>
    </source>
</evidence>
<dbReference type="Gene3D" id="1.10.10.10">
    <property type="entry name" value="Winged helix-like DNA-binding domain superfamily/Winged helix DNA-binding domain"/>
    <property type="match status" value="1"/>
</dbReference>
<feature type="domain" description="OmpR/PhoB-type" evidence="9">
    <location>
        <begin position="143"/>
        <end position="243"/>
    </location>
</feature>
<dbReference type="Pfam" id="PF00486">
    <property type="entry name" value="Trans_reg_C"/>
    <property type="match status" value="1"/>
</dbReference>
<feature type="DNA-binding region" description="OmpR/PhoB-type" evidence="7">
    <location>
        <begin position="143"/>
        <end position="243"/>
    </location>
</feature>
<sequence>MDKPSIAAAKRVLVVDDEPDLRQMVAEYLARHGFAVASAGGGRELDQHFASGQPDLVLLDVTMPEEDGFSIARRLRAAHPTLPIIMLTALDEVVDRVVGLESGADDYVTKPFDLRELRARIQAVMRRAGSASGGNGQAGTAGDESVAFGDVVLDLKGRRLLHPDGREDRLTAMEFDLLQAFARHPNQVLSRDRLLDLAHNREMEPFDRSIDIRITRLRRKIERDPAKPQIIKTERGVGYIFVTPGRRVSEGREGGY</sequence>
<name>A0ABU5E3A3_9PROT</name>
<dbReference type="CDD" id="cd00383">
    <property type="entry name" value="trans_reg_C"/>
    <property type="match status" value="1"/>
</dbReference>
<dbReference type="PROSITE" id="PS50110">
    <property type="entry name" value="RESPONSE_REGULATORY"/>
    <property type="match status" value="1"/>
</dbReference>
<keyword evidence="4 7" id="KW-0238">DNA-binding</keyword>
<dbReference type="SMART" id="SM00448">
    <property type="entry name" value="REC"/>
    <property type="match status" value="1"/>
</dbReference>
<dbReference type="Gene3D" id="6.10.250.690">
    <property type="match status" value="1"/>
</dbReference>
<dbReference type="SUPFAM" id="SSF46894">
    <property type="entry name" value="C-terminal effector domain of the bipartite response regulators"/>
    <property type="match status" value="1"/>
</dbReference>
<dbReference type="CDD" id="cd17574">
    <property type="entry name" value="REC_OmpR"/>
    <property type="match status" value="1"/>
</dbReference>
<evidence type="ECO:0000256" key="4">
    <source>
        <dbReference type="ARBA" id="ARBA00023125"/>
    </source>
</evidence>
<evidence type="ECO:0000259" key="8">
    <source>
        <dbReference type="PROSITE" id="PS50110"/>
    </source>
</evidence>
<dbReference type="InterPro" id="IPR011006">
    <property type="entry name" value="CheY-like_superfamily"/>
</dbReference>
<proteinExistence type="predicted"/>
<gene>
    <name evidence="10" type="ORF">SMD31_17810</name>
</gene>
<feature type="domain" description="Response regulatory" evidence="8">
    <location>
        <begin position="11"/>
        <end position="125"/>
    </location>
</feature>
<dbReference type="RefSeq" id="WP_320502275.1">
    <property type="nucleotide sequence ID" value="NZ_JAXCLX010000003.1"/>
</dbReference>
<keyword evidence="3" id="KW-0805">Transcription regulation</keyword>
<keyword evidence="2" id="KW-0902">Two-component regulatory system</keyword>
<dbReference type="SUPFAM" id="SSF52172">
    <property type="entry name" value="CheY-like"/>
    <property type="match status" value="1"/>
</dbReference>
<dbReference type="Proteomes" id="UP001271769">
    <property type="component" value="Unassembled WGS sequence"/>
</dbReference>
<evidence type="ECO:0000313" key="10">
    <source>
        <dbReference type="EMBL" id="MDY0873802.1"/>
    </source>
</evidence>
<evidence type="ECO:0000256" key="5">
    <source>
        <dbReference type="ARBA" id="ARBA00023163"/>
    </source>
</evidence>
<reference evidence="10 11" key="1">
    <citation type="journal article" date="2013" name="Antonie Van Leeuwenhoek">
        <title>Dongia rigui sp. nov., isolated from freshwater of a large wetland in Korea.</title>
        <authorList>
            <person name="Baik K.S."/>
            <person name="Hwang Y.M."/>
            <person name="Choi J.S."/>
            <person name="Kwon J."/>
            <person name="Seong C.N."/>
        </authorList>
    </citation>
    <scope>NUCLEOTIDE SEQUENCE [LARGE SCALE GENOMIC DNA]</scope>
    <source>
        <strain evidence="10 11">04SU4-P</strain>
    </source>
</reference>
<dbReference type="Pfam" id="PF00072">
    <property type="entry name" value="Response_reg"/>
    <property type="match status" value="1"/>
</dbReference>
<accession>A0ABU5E3A3</accession>
<evidence type="ECO:0000256" key="7">
    <source>
        <dbReference type="PROSITE-ProRule" id="PRU01091"/>
    </source>
</evidence>
<dbReference type="PANTHER" id="PTHR48111">
    <property type="entry name" value="REGULATOR OF RPOS"/>
    <property type="match status" value="1"/>
</dbReference>
<evidence type="ECO:0000256" key="6">
    <source>
        <dbReference type="PROSITE-ProRule" id="PRU00169"/>
    </source>
</evidence>
<feature type="modified residue" description="4-aspartylphosphate" evidence="6">
    <location>
        <position position="60"/>
    </location>
</feature>
<evidence type="ECO:0000256" key="2">
    <source>
        <dbReference type="ARBA" id="ARBA00023012"/>
    </source>
</evidence>
<dbReference type="PANTHER" id="PTHR48111:SF4">
    <property type="entry name" value="DNA-BINDING DUAL TRANSCRIPTIONAL REGULATOR OMPR"/>
    <property type="match status" value="1"/>
</dbReference>
<dbReference type="InterPro" id="IPR016032">
    <property type="entry name" value="Sig_transdc_resp-reg_C-effctor"/>
</dbReference>